<feature type="binding site" evidence="6">
    <location>
        <begin position="128"/>
        <end position="129"/>
    </location>
    <ligand>
        <name>S-adenosyl-L-methionine</name>
        <dbReference type="ChEBI" id="CHEBI:59789"/>
    </ligand>
</feature>
<dbReference type="HAMAP" id="MF_00074">
    <property type="entry name" value="16SrRNA_methyltr_G"/>
    <property type="match status" value="1"/>
</dbReference>
<protein>
    <recommendedName>
        <fullName evidence="6">Ribosomal RNA small subunit methyltransferase G</fullName>
        <ecNumber evidence="6">2.1.1.-</ecNumber>
    </recommendedName>
    <alternativeName>
        <fullName evidence="6">16S rRNA 7-methylguanosine methyltransferase</fullName>
        <shortName evidence="6">16S rRNA m7G methyltransferase</shortName>
    </alternativeName>
</protein>
<name>A0A1M6RBM3_9BACT</name>
<sequence>MRVSRETPPAGWSPWAQLTPAQQKQLERYAQLLQQLGRRHNLVSRETLSDVHRRHLLHCLALMWRPLPPGSVVVDWGTGGGLPAIPLAIAFPEIVVHAVDAVQKKVLAVRTMARRLGLTHLQVHHTRAECWKGAAHYSVSRATASLATLWAWHRRVARPLITPSDAWKPGLLVLKGGDLSEELAALEQLDPTVHVTLLPLDRLLDDPFFTAKYLVHIATEPEPDGPVR</sequence>
<feature type="binding site" evidence="6">
    <location>
        <position position="82"/>
    </location>
    <ligand>
        <name>S-adenosyl-L-methionine</name>
        <dbReference type="ChEBI" id="CHEBI:59789"/>
    </ligand>
</feature>
<dbReference type="InterPro" id="IPR029063">
    <property type="entry name" value="SAM-dependent_MTases_sf"/>
</dbReference>
<dbReference type="Pfam" id="PF02527">
    <property type="entry name" value="GidB"/>
    <property type="match status" value="1"/>
</dbReference>
<dbReference type="EMBL" id="FRAU01000002">
    <property type="protein sequence ID" value="SHK29836.1"/>
    <property type="molecule type" value="Genomic_DNA"/>
</dbReference>
<evidence type="ECO:0000256" key="5">
    <source>
        <dbReference type="ARBA" id="ARBA00022691"/>
    </source>
</evidence>
<keyword evidence="2 6" id="KW-0698">rRNA processing</keyword>
<keyword evidence="8" id="KW-1185">Reference proteome</keyword>
<dbReference type="SUPFAM" id="SSF53335">
    <property type="entry name" value="S-adenosyl-L-methionine-dependent methyltransferases"/>
    <property type="match status" value="1"/>
</dbReference>
<evidence type="ECO:0000256" key="6">
    <source>
        <dbReference type="HAMAP-Rule" id="MF_00074"/>
    </source>
</evidence>
<gene>
    <name evidence="6" type="primary">rsmG</name>
    <name evidence="7" type="ORF">SAMN04488087_0778</name>
</gene>
<evidence type="ECO:0000313" key="8">
    <source>
        <dbReference type="Proteomes" id="UP000185812"/>
    </source>
</evidence>
<feature type="binding site" evidence="6">
    <location>
        <position position="77"/>
    </location>
    <ligand>
        <name>S-adenosyl-L-methionine</name>
        <dbReference type="ChEBI" id="CHEBI:59789"/>
    </ligand>
</feature>
<dbReference type="PANTHER" id="PTHR31760:SF0">
    <property type="entry name" value="S-ADENOSYL-L-METHIONINE-DEPENDENT METHYLTRANSFERASES SUPERFAMILY PROTEIN"/>
    <property type="match status" value="1"/>
</dbReference>
<comment type="caution">
    <text evidence="6">Lacks conserved residue(s) required for the propagation of feature annotation.</text>
</comment>
<accession>A0A1M6RBM3</accession>
<keyword evidence="5 6" id="KW-0949">S-adenosyl-L-methionine</keyword>
<evidence type="ECO:0000256" key="3">
    <source>
        <dbReference type="ARBA" id="ARBA00022603"/>
    </source>
</evidence>
<keyword evidence="1 6" id="KW-0963">Cytoplasm</keyword>
<keyword evidence="3 6" id="KW-0489">Methyltransferase</keyword>
<dbReference type="Proteomes" id="UP000185812">
    <property type="component" value="Unassembled WGS sequence"/>
</dbReference>
<comment type="subcellular location">
    <subcellularLocation>
        <location evidence="6">Cytoplasm</location>
    </subcellularLocation>
</comment>
<dbReference type="Gene3D" id="3.40.50.150">
    <property type="entry name" value="Vaccinia Virus protein VP39"/>
    <property type="match status" value="1"/>
</dbReference>
<dbReference type="OrthoDB" id="9808773at2"/>
<proteinExistence type="inferred from homology"/>
<dbReference type="RefSeq" id="WP_072714656.1">
    <property type="nucleotide sequence ID" value="NZ_FRAU01000002.1"/>
</dbReference>
<evidence type="ECO:0000256" key="4">
    <source>
        <dbReference type="ARBA" id="ARBA00022679"/>
    </source>
</evidence>
<keyword evidence="4 6" id="KW-0808">Transferase</keyword>
<dbReference type="GO" id="GO:0070043">
    <property type="term" value="F:rRNA (guanine-N7-)-methyltransferase activity"/>
    <property type="evidence" value="ECO:0007669"/>
    <property type="project" value="UniProtKB-UniRule"/>
</dbReference>
<evidence type="ECO:0000256" key="1">
    <source>
        <dbReference type="ARBA" id="ARBA00022490"/>
    </source>
</evidence>
<organism evidence="7 8">
    <name type="scientific">Rhodothermus profundi</name>
    <dbReference type="NCBI Taxonomy" id="633813"/>
    <lineage>
        <taxon>Bacteria</taxon>
        <taxon>Pseudomonadati</taxon>
        <taxon>Rhodothermota</taxon>
        <taxon>Rhodothermia</taxon>
        <taxon>Rhodothermales</taxon>
        <taxon>Rhodothermaceae</taxon>
        <taxon>Rhodothermus</taxon>
    </lineage>
</organism>
<dbReference type="AlphaFoldDB" id="A0A1M6RBM3"/>
<dbReference type="PANTHER" id="PTHR31760">
    <property type="entry name" value="S-ADENOSYL-L-METHIONINE-DEPENDENT METHYLTRANSFERASES SUPERFAMILY PROTEIN"/>
    <property type="match status" value="1"/>
</dbReference>
<evidence type="ECO:0000256" key="2">
    <source>
        <dbReference type="ARBA" id="ARBA00022552"/>
    </source>
</evidence>
<reference evidence="8" key="1">
    <citation type="submission" date="2016-11" db="EMBL/GenBank/DDBJ databases">
        <authorList>
            <person name="Varghese N."/>
            <person name="Submissions S."/>
        </authorList>
    </citation>
    <scope>NUCLEOTIDE SEQUENCE [LARGE SCALE GENOMIC DNA]</scope>
    <source>
        <strain evidence="8">DSM 22212</strain>
    </source>
</reference>
<dbReference type="GO" id="GO:0005829">
    <property type="term" value="C:cytosol"/>
    <property type="evidence" value="ECO:0007669"/>
    <property type="project" value="TreeGrafter"/>
</dbReference>
<feature type="binding site" evidence="6">
    <location>
        <position position="141"/>
    </location>
    <ligand>
        <name>S-adenosyl-L-methionine</name>
        <dbReference type="ChEBI" id="CHEBI:59789"/>
    </ligand>
</feature>
<dbReference type="STRING" id="633813.SAMN04488087_0778"/>
<evidence type="ECO:0000313" key="7">
    <source>
        <dbReference type="EMBL" id="SHK29836.1"/>
    </source>
</evidence>
<dbReference type="EC" id="2.1.1.-" evidence="6"/>
<dbReference type="InterPro" id="IPR003682">
    <property type="entry name" value="rRNA_ssu_MeTfrase_G"/>
</dbReference>
<comment type="similarity">
    <text evidence="6">Belongs to the methyltransferase superfamily. RNA methyltransferase RsmG family.</text>
</comment>
<comment type="function">
    <text evidence="6">Specifically methylates the N7 position of a guanine in 16S rRNA.</text>
</comment>